<evidence type="ECO:0000256" key="7">
    <source>
        <dbReference type="ARBA" id="ARBA00014472"/>
    </source>
</evidence>
<evidence type="ECO:0000256" key="11">
    <source>
        <dbReference type="ARBA" id="ARBA00049229"/>
    </source>
</evidence>
<comment type="similarity">
    <text evidence="5">Belongs to the class-IV pyridoxal-phosphate-dependent aminotransferase family.</text>
</comment>
<dbReference type="EMBL" id="JARHUD010000007">
    <property type="protein sequence ID" value="MDF2096803.1"/>
    <property type="molecule type" value="Genomic_DNA"/>
</dbReference>
<reference evidence="12 13" key="1">
    <citation type="submission" date="2023-03" db="EMBL/GenBank/DDBJ databases">
        <title>Fodinicurvata sp. CAU 1616 isolated from sea sendiment.</title>
        <authorList>
            <person name="Kim W."/>
        </authorList>
    </citation>
    <scope>NUCLEOTIDE SEQUENCE [LARGE SCALE GENOMIC DNA]</scope>
    <source>
        <strain evidence="12 13">CAU 1616</strain>
    </source>
</reference>
<keyword evidence="13" id="KW-1185">Reference proteome</keyword>
<evidence type="ECO:0000256" key="2">
    <source>
        <dbReference type="ARBA" id="ARBA00004824"/>
    </source>
</evidence>
<comment type="catalytic activity">
    <reaction evidence="10">
        <text>L-isoleucine + 2-oxoglutarate = (S)-3-methyl-2-oxopentanoate + L-glutamate</text>
        <dbReference type="Rhea" id="RHEA:24801"/>
        <dbReference type="ChEBI" id="CHEBI:16810"/>
        <dbReference type="ChEBI" id="CHEBI:29985"/>
        <dbReference type="ChEBI" id="CHEBI:35146"/>
        <dbReference type="ChEBI" id="CHEBI:58045"/>
        <dbReference type="EC" id="2.6.1.42"/>
    </reaction>
</comment>
<comment type="catalytic activity">
    <reaction evidence="9">
        <text>L-valine + 2-oxoglutarate = 3-methyl-2-oxobutanoate + L-glutamate</text>
        <dbReference type="Rhea" id="RHEA:24813"/>
        <dbReference type="ChEBI" id="CHEBI:11851"/>
        <dbReference type="ChEBI" id="CHEBI:16810"/>
        <dbReference type="ChEBI" id="CHEBI:29985"/>
        <dbReference type="ChEBI" id="CHEBI:57762"/>
        <dbReference type="EC" id="2.6.1.42"/>
    </reaction>
</comment>
<evidence type="ECO:0000256" key="10">
    <source>
        <dbReference type="ARBA" id="ARBA00048798"/>
    </source>
</evidence>
<evidence type="ECO:0000256" key="5">
    <source>
        <dbReference type="ARBA" id="ARBA00009320"/>
    </source>
</evidence>
<dbReference type="EC" id="2.6.1.42" evidence="6"/>
<dbReference type="InterPro" id="IPR050571">
    <property type="entry name" value="Class-IV_PLP-Dep_Aminotrnsfr"/>
</dbReference>
<evidence type="ECO:0000313" key="12">
    <source>
        <dbReference type="EMBL" id="MDF2096803.1"/>
    </source>
</evidence>
<comment type="pathway">
    <text evidence="3">Amino-acid biosynthesis; L-valine biosynthesis; L-valine from pyruvate: step 4/4.</text>
</comment>
<dbReference type="PANTHER" id="PTHR42743">
    <property type="entry name" value="AMINO-ACID AMINOTRANSFERASE"/>
    <property type="match status" value="1"/>
</dbReference>
<evidence type="ECO:0000256" key="8">
    <source>
        <dbReference type="ARBA" id="ARBA00023304"/>
    </source>
</evidence>
<comment type="pathway">
    <text evidence="4">Amino-acid biosynthesis; L-leucine biosynthesis; L-leucine from 3-methyl-2-oxobutanoate: step 4/4.</text>
</comment>
<dbReference type="InterPro" id="IPR036038">
    <property type="entry name" value="Aminotransferase-like"/>
</dbReference>
<protein>
    <recommendedName>
        <fullName evidence="7">Probable branched-chain-amino-acid aminotransferase</fullName>
        <ecNumber evidence="6">2.6.1.42</ecNumber>
    </recommendedName>
</protein>
<keyword evidence="8" id="KW-0100">Branched-chain amino acid biosynthesis</keyword>
<evidence type="ECO:0000256" key="1">
    <source>
        <dbReference type="ARBA" id="ARBA00003109"/>
    </source>
</evidence>
<evidence type="ECO:0000256" key="9">
    <source>
        <dbReference type="ARBA" id="ARBA00048212"/>
    </source>
</evidence>
<keyword evidence="12" id="KW-0560">Oxidoreductase</keyword>
<dbReference type="RefSeq" id="WP_275823562.1">
    <property type="nucleotide sequence ID" value="NZ_JARHUD010000007.1"/>
</dbReference>
<comment type="caution">
    <text evidence="12">The sequence shown here is derived from an EMBL/GenBank/DDBJ whole genome shotgun (WGS) entry which is preliminary data.</text>
</comment>
<dbReference type="Gene3D" id="3.30.470.10">
    <property type="match status" value="1"/>
</dbReference>
<dbReference type="SUPFAM" id="SSF56752">
    <property type="entry name" value="D-aminoacid aminotransferase-like PLP-dependent enzymes"/>
    <property type="match status" value="1"/>
</dbReference>
<keyword evidence="12" id="KW-0032">Aminotransferase</keyword>
<evidence type="ECO:0000313" key="13">
    <source>
        <dbReference type="Proteomes" id="UP001215503"/>
    </source>
</evidence>
<evidence type="ECO:0000256" key="3">
    <source>
        <dbReference type="ARBA" id="ARBA00004931"/>
    </source>
</evidence>
<dbReference type="PANTHER" id="PTHR42743:SF11">
    <property type="entry name" value="AMINODEOXYCHORISMATE LYASE"/>
    <property type="match status" value="1"/>
</dbReference>
<dbReference type="NCBIfam" id="NF009896">
    <property type="entry name" value="PRK13356.1"/>
    <property type="match status" value="1"/>
</dbReference>
<sequence length="278" mass="30710">MTTWTYVDGAWLEGNPGLVGPMTHAMWLGSCVFDGARAFEGVAPDLDIHCQRINNSARAMGLKPLHDAGEIFELCQDGIAKFEKGAGLYIRPMYWAEGGFVDNDPETTRFCLSIYDSTLPEPMGGAVTLSPFRRPTIETAPTNAKAACLYPNSGRALREARARGFDNAVMLDSNSNVAELTSANIWLAKDGEAHTPVPNGTFLNGITRQRVIKLLREAGITVHERTLTWKDFLEADEVFQTGNYGKVLPFTRIEDRDLQPGPIYGRARELYWAWAHGG</sequence>
<dbReference type="GO" id="GO:0004084">
    <property type="term" value="F:branched-chain-amino-acid transaminase activity"/>
    <property type="evidence" value="ECO:0007669"/>
    <property type="project" value="UniProtKB-EC"/>
</dbReference>
<keyword evidence="8" id="KW-0028">Amino-acid biosynthesis</keyword>
<dbReference type="InterPro" id="IPR043131">
    <property type="entry name" value="BCAT-like_N"/>
</dbReference>
<comment type="function">
    <text evidence="1">Acts on leucine, isoleucine and valine.</text>
</comment>
<accession>A0ABT5YPC2</accession>
<dbReference type="Gene3D" id="3.20.10.10">
    <property type="entry name" value="D-amino Acid Aminotransferase, subunit A, domain 2"/>
    <property type="match status" value="1"/>
</dbReference>
<gene>
    <name evidence="12" type="ORF">P2G67_12535</name>
</gene>
<keyword evidence="12" id="KW-0808">Transferase</keyword>
<comment type="pathway">
    <text evidence="2">Amino-acid biosynthesis; L-isoleucine biosynthesis; L-isoleucine from 2-oxobutanoate: step 4/4.</text>
</comment>
<dbReference type="Proteomes" id="UP001215503">
    <property type="component" value="Unassembled WGS sequence"/>
</dbReference>
<dbReference type="Pfam" id="PF01063">
    <property type="entry name" value="Aminotran_4"/>
    <property type="match status" value="1"/>
</dbReference>
<dbReference type="InterPro" id="IPR001544">
    <property type="entry name" value="Aminotrans_IV"/>
</dbReference>
<proteinExistence type="inferred from homology"/>
<comment type="catalytic activity">
    <reaction evidence="11">
        <text>L-leucine + 2-oxoglutarate = 4-methyl-2-oxopentanoate + L-glutamate</text>
        <dbReference type="Rhea" id="RHEA:18321"/>
        <dbReference type="ChEBI" id="CHEBI:16810"/>
        <dbReference type="ChEBI" id="CHEBI:17865"/>
        <dbReference type="ChEBI" id="CHEBI:29985"/>
        <dbReference type="ChEBI" id="CHEBI:57427"/>
        <dbReference type="EC" id="2.6.1.42"/>
    </reaction>
</comment>
<evidence type="ECO:0000256" key="4">
    <source>
        <dbReference type="ARBA" id="ARBA00005072"/>
    </source>
</evidence>
<evidence type="ECO:0000256" key="6">
    <source>
        <dbReference type="ARBA" id="ARBA00013053"/>
    </source>
</evidence>
<organism evidence="12 13">
    <name type="scientific">Aquibaculum arenosum</name>
    <dbReference type="NCBI Taxonomy" id="3032591"/>
    <lineage>
        <taxon>Bacteria</taxon>
        <taxon>Pseudomonadati</taxon>
        <taxon>Pseudomonadota</taxon>
        <taxon>Alphaproteobacteria</taxon>
        <taxon>Rhodospirillales</taxon>
        <taxon>Rhodovibrionaceae</taxon>
        <taxon>Aquibaculum</taxon>
    </lineage>
</organism>
<dbReference type="InterPro" id="IPR043132">
    <property type="entry name" value="BCAT-like_C"/>
</dbReference>
<name>A0ABT5YPC2_9PROT</name>
<dbReference type="GO" id="GO:0016491">
    <property type="term" value="F:oxidoreductase activity"/>
    <property type="evidence" value="ECO:0007669"/>
    <property type="project" value="UniProtKB-KW"/>
</dbReference>